<feature type="compositionally biased region" description="Basic and acidic residues" evidence="1">
    <location>
        <begin position="445"/>
        <end position="465"/>
    </location>
</feature>
<organism evidence="3 4">
    <name type="scientific">Vitis vinifera</name>
    <name type="common">Grape</name>
    <dbReference type="NCBI Taxonomy" id="29760"/>
    <lineage>
        <taxon>Eukaryota</taxon>
        <taxon>Viridiplantae</taxon>
        <taxon>Streptophyta</taxon>
        <taxon>Embryophyta</taxon>
        <taxon>Tracheophyta</taxon>
        <taxon>Spermatophyta</taxon>
        <taxon>Magnoliopsida</taxon>
        <taxon>eudicotyledons</taxon>
        <taxon>Gunneridae</taxon>
        <taxon>Pentapetalae</taxon>
        <taxon>rosids</taxon>
        <taxon>Vitales</taxon>
        <taxon>Vitaceae</taxon>
        <taxon>Viteae</taxon>
        <taxon>Vitis</taxon>
    </lineage>
</organism>
<dbReference type="InterPro" id="IPR014770">
    <property type="entry name" value="Munc13_1"/>
</dbReference>
<dbReference type="EMBL" id="QGNW01002589">
    <property type="protein sequence ID" value="RVW16444.1"/>
    <property type="molecule type" value="Genomic_DNA"/>
</dbReference>
<dbReference type="InterPro" id="IPR057984">
    <property type="entry name" value="PATROL1_C"/>
</dbReference>
<reference evidence="3 4" key="1">
    <citation type="journal article" date="2018" name="PLoS Genet.">
        <title>Population sequencing reveals clonal diversity and ancestral inbreeding in the grapevine cultivar Chardonnay.</title>
        <authorList>
            <person name="Roach M.J."/>
            <person name="Johnson D.L."/>
            <person name="Bohlmann J."/>
            <person name="van Vuuren H.J."/>
            <person name="Jones S.J."/>
            <person name="Pretorius I.S."/>
            <person name="Schmidt S.A."/>
            <person name="Borneman A.R."/>
        </authorList>
    </citation>
    <scope>NUCLEOTIDE SEQUENCE [LARGE SCALE GENOMIC DNA]</scope>
    <source>
        <strain evidence="4">cv. Chardonnay</strain>
        <tissue evidence="3">Leaf</tissue>
    </source>
</reference>
<sequence>MQRFSYVKLTKTNGLDEIAAKKLQTYIQKSIEAAYSRVAATMDLESKLERTHPLALLANELRLIANRELTVFCPILRHWCPEAGMISAMLLNQLYGERLKPFLKGVTSLSEDVKLVLPAADMLDHDLTQLYSSACKDHGSFHSLTKILIIMRPIILDWVIAQHGASWNGLDVLLILRIATGIDKLAGFIVLKGKEGDWEPLSSQRRQAVSVVEVFRIVEETVDQFFGLNLPMDITHLQALLSVIFHSLDTYLQKVISELVEKSYLFPPAPSLTRYKEMVIPIAKKKLVESTPLDEKVNNKLNELTISKLCVRLNTLQGCLKGTEKGAFIRSEDMLTSRNIDLVTMTHSIFRNNAYPRRWHSEILALVRPSANQRWTKEESLENLEESSMMSSESIDELFATTFNIIRDTATDAINKICDFIVQRKHDKAKSVSLCGWDGGKSQQRGRESEDLRKAQEPHDGGGGY</sequence>
<feature type="domain" description="MHD1" evidence="2">
    <location>
        <begin position="125"/>
        <end position="259"/>
    </location>
</feature>
<comment type="caution">
    <text evidence="3">The sequence shown here is derived from an EMBL/GenBank/DDBJ whole genome shotgun (WGS) entry which is preliminary data.</text>
</comment>
<name>A0A438BZQ5_VITVI</name>
<evidence type="ECO:0000259" key="2">
    <source>
        <dbReference type="PROSITE" id="PS51258"/>
    </source>
</evidence>
<protein>
    <recommendedName>
        <fullName evidence="2">MHD1 domain-containing protein</fullName>
    </recommendedName>
</protein>
<evidence type="ECO:0000313" key="4">
    <source>
        <dbReference type="Proteomes" id="UP000288805"/>
    </source>
</evidence>
<feature type="region of interest" description="Disordered" evidence="1">
    <location>
        <begin position="433"/>
        <end position="465"/>
    </location>
</feature>
<dbReference type="PANTHER" id="PTHR31280">
    <property type="entry name" value="PROTEIN UNC-13 HOMOLOG"/>
    <property type="match status" value="1"/>
</dbReference>
<evidence type="ECO:0000313" key="3">
    <source>
        <dbReference type="EMBL" id="RVW16444.1"/>
    </source>
</evidence>
<dbReference type="InterPro" id="IPR008528">
    <property type="entry name" value="unc-13_homologue"/>
</dbReference>
<dbReference type="PROSITE" id="PS51258">
    <property type="entry name" value="MHD1"/>
    <property type="match status" value="1"/>
</dbReference>
<dbReference type="PANTHER" id="PTHR31280:SF3">
    <property type="entry name" value="DNA TOPOISOMERASE 4 SUBUNIT B (DUF810)"/>
    <property type="match status" value="1"/>
</dbReference>
<dbReference type="AlphaFoldDB" id="A0A438BZQ5"/>
<gene>
    <name evidence="3" type="ORF">CK203_067831</name>
</gene>
<evidence type="ECO:0000256" key="1">
    <source>
        <dbReference type="SAM" id="MobiDB-lite"/>
    </source>
</evidence>
<proteinExistence type="predicted"/>
<dbReference type="Pfam" id="PF25761">
    <property type="entry name" value="TPR_PATROL1"/>
    <property type="match status" value="1"/>
</dbReference>
<accession>A0A438BZQ5</accession>
<dbReference type="Proteomes" id="UP000288805">
    <property type="component" value="Unassembled WGS sequence"/>
</dbReference>